<name>A0A810KUE3_9ACTN</name>
<dbReference type="AlphaFoldDB" id="A0A810KUE3"/>
<reference evidence="1" key="1">
    <citation type="submission" date="2020-08" db="EMBL/GenBank/DDBJ databases">
        <title>Whole genome shotgun sequence of Actinocatenispora sera NBRC 101916.</title>
        <authorList>
            <person name="Komaki H."/>
            <person name="Tamura T."/>
        </authorList>
    </citation>
    <scope>NUCLEOTIDE SEQUENCE</scope>
    <source>
        <strain evidence="1">NBRC 101916</strain>
    </source>
</reference>
<accession>A0A810KUE3</accession>
<dbReference type="Proteomes" id="UP000680750">
    <property type="component" value="Chromosome"/>
</dbReference>
<organism evidence="1 2">
    <name type="scientific">Actinocatenispora sera</name>
    <dbReference type="NCBI Taxonomy" id="390989"/>
    <lineage>
        <taxon>Bacteria</taxon>
        <taxon>Bacillati</taxon>
        <taxon>Actinomycetota</taxon>
        <taxon>Actinomycetes</taxon>
        <taxon>Micromonosporales</taxon>
        <taxon>Micromonosporaceae</taxon>
        <taxon>Actinocatenispora</taxon>
    </lineage>
</organism>
<gene>
    <name evidence="1" type="ORF">Asera_08980</name>
</gene>
<proteinExistence type="predicted"/>
<evidence type="ECO:0000313" key="1">
    <source>
        <dbReference type="EMBL" id="BCJ26790.1"/>
    </source>
</evidence>
<evidence type="ECO:0000313" key="2">
    <source>
        <dbReference type="Proteomes" id="UP000680750"/>
    </source>
</evidence>
<dbReference type="RefSeq" id="WP_157035058.1">
    <property type="nucleotide sequence ID" value="NZ_AP023354.1"/>
</dbReference>
<keyword evidence="2" id="KW-1185">Reference proteome</keyword>
<protein>
    <submittedName>
        <fullName evidence="1">Uncharacterized protein</fullName>
    </submittedName>
</protein>
<dbReference type="EMBL" id="AP023354">
    <property type="protein sequence ID" value="BCJ26790.1"/>
    <property type="molecule type" value="Genomic_DNA"/>
</dbReference>
<sequence length="92" mass="9337">MSGEAKAAPEQPDSSGLGSLLKVSGAVVALLAGIHALTGWNPISLVHPEPRAEFVVVSYEFAGSPCDPGCGMHAILRNNGGRAGAAEAVSRR</sequence>
<dbReference type="KEGG" id="aser:Asera_08980"/>